<feature type="transmembrane region" description="Helical" evidence="2">
    <location>
        <begin position="404"/>
        <end position="426"/>
    </location>
</feature>
<evidence type="ECO:0000256" key="2">
    <source>
        <dbReference type="SAM" id="Phobius"/>
    </source>
</evidence>
<evidence type="ECO:0000313" key="5">
    <source>
        <dbReference type="Proteomes" id="UP001281761"/>
    </source>
</evidence>
<accession>A0ABQ9WXI7</accession>
<reference evidence="4 5" key="1">
    <citation type="journal article" date="2022" name="bioRxiv">
        <title>Genomics of Preaxostyla Flagellates Illuminates Evolutionary Transitions and the Path Towards Mitochondrial Loss.</title>
        <authorList>
            <person name="Novak L.V.F."/>
            <person name="Treitli S.C."/>
            <person name="Pyrih J."/>
            <person name="Halakuc P."/>
            <person name="Pipaliya S.V."/>
            <person name="Vacek V."/>
            <person name="Brzon O."/>
            <person name="Soukal P."/>
            <person name="Eme L."/>
            <person name="Dacks J.B."/>
            <person name="Karnkowska A."/>
            <person name="Elias M."/>
            <person name="Hampl V."/>
        </authorList>
    </citation>
    <scope>NUCLEOTIDE SEQUENCE [LARGE SCALE GENOMIC DNA]</scope>
    <source>
        <strain evidence="4">NAU3</strain>
        <tissue evidence="4">Gut</tissue>
    </source>
</reference>
<dbReference type="Pfam" id="PF07714">
    <property type="entry name" value="PK_Tyr_Ser-Thr"/>
    <property type="match status" value="1"/>
</dbReference>
<evidence type="ECO:0000256" key="1">
    <source>
        <dbReference type="SAM" id="MobiDB-lite"/>
    </source>
</evidence>
<dbReference type="Gene3D" id="1.10.510.10">
    <property type="entry name" value="Transferase(Phosphotransferase) domain 1"/>
    <property type="match status" value="1"/>
</dbReference>
<keyword evidence="5" id="KW-1185">Reference proteome</keyword>
<dbReference type="InterPro" id="IPR000719">
    <property type="entry name" value="Prot_kinase_dom"/>
</dbReference>
<dbReference type="EMBL" id="JARBJD010000325">
    <property type="protein sequence ID" value="KAK2943839.1"/>
    <property type="molecule type" value="Genomic_DNA"/>
</dbReference>
<dbReference type="Proteomes" id="UP001281761">
    <property type="component" value="Unassembled WGS sequence"/>
</dbReference>
<evidence type="ECO:0000313" key="4">
    <source>
        <dbReference type="EMBL" id="KAK2943839.1"/>
    </source>
</evidence>
<gene>
    <name evidence="4" type="ORF">BLNAU_21230</name>
</gene>
<keyword evidence="2" id="KW-1133">Transmembrane helix</keyword>
<feature type="domain" description="Protein kinase" evidence="3">
    <location>
        <begin position="434"/>
        <end position="700"/>
    </location>
</feature>
<sequence length="723" mass="79947">MQEIGDSSQLVDFAVNTLTTGAKPTQPVFHVDESGVGGDFCGDDGERCQTMDEVWRIVNGIGFAQATLLIVNCTTLDSPIAVTEGMCVIVSNGSLLEPKLHITSADLSGGELGMIVVDSAFLELKNVDVHIVSVSQSFVLIHGTNSEIVLHEGLFAGPATGMAMNEDSDSVCSWSSGALQLNDCDTHITNTRLFQLNQGAINVKNGSLEIRTSSFDSNCASSSSFPSSRRNMHCSDDGTITIGSLSGGDGSNGLPLWASMDGCMMKGDAAHPDSPLFVPQLDKEQSKSVVDTATQQYKVRIVGSRLIPCGLFLEVFEHKSESNMEYKAIEFELNHTSSDTNVTLVIEQEEIAALDQKHELRCRLKFGRNLRTTDWFTFSAAHIDDPEPTRPKFSQTPLGKALSWILPVVGSVVLLLILLLVILLVWRRKRQSKQEEKTEMTEGQENDEYMIKVEDQDVNMSETNNIIAVNQHKGETTNSASTFSVPSSGSEECVEVICISSDVHKKDIIETKFIASKETLYHRLHEAQNPQPVEAEKIQKSLTEQMLRVMQTMPTAQVLQSLNPHWVILSNENDVHFKLVDDQRKTQSLDDKAKNPNGGDAQRWNPPEESEQKNESEQKSTNNKEAGLVFRLGLLLWEIETGQVPCREHDGLNAHRQIVLGVGLKMDAIENQALRELIEDCMQLEPKSRPTLQKVKDRLFKCFSPSVSDPTLGKQHNKIESKL</sequence>
<feature type="region of interest" description="Disordered" evidence="1">
    <location>
        <begin position="583"/>
        <end position="623"/>
    </location>
</feature>
<dbReference type="InterPro" id="IPR001245">
    <property type="entry name" value="Ser-Thr/Tyr_kinase_cat_dom"/>
</dbReference>
<dbReference type="PROSITE" id="PS50011">
    <property type="entry name" value="PROTEIN_KINASE_DOM"/>
    <property type="match status" value="1"/>
</dbReference>
<dbReference type="SUPFAM" id="SSF56112">
    <property type="entry name" value="Protein kinase-like (PK-like)"/>
    <property type="match status" value="1"/>
</dbReference>
<proteinExistence type="predicted"/>
<feature type="compositionally biased region" description="Basic and acidic residues" evidence="1">
    <location>
        <begin position="583"/>
        <end position="594"/>
    </location>
</feature>
<evidence type="ECO:0000259" key="3">
    <source>
        <dbReference type="PROSITE" id="PS50011"/>
    </source>
</evidence>
<name>A0ABQ9WXI7_9EUKA</name>
<keyword evidence="2" id="KW-0472">Membrane</keyword>
<keyword evidence="2" id="KW-0812">Transmembrane</keyword>
<organism evidence="4 5">
    <name type="scientific">Blattamonas nauphoetae</name>
    <dbReference type="NCBI Taxonomy" id="2049346"/>
    <lineage>
        <taxon>Eukaryota</taxon>
        <taxon>Metamonada</taxon>
        <taxon>Preaxostyla</taxon>
        <taxon>Oxymonadida</taxon>
        <taxon>Blattamonas</taxon>
    </lineage>
</organism>
<protein>
    <recommendedName>
        <fullName evidence="3">Protein kinase domain-containing protein</fullName>
    </recommendedName>
</protein>
<dbReference type="InterPro" id="IPR011009">
    <property type="entry name" value="Kinase-like_dom_sf"/>
</dbReference>
<comment type="caution">
    <text evidence="4">The sequence shown here is derived from an EMBL/GenBank/DDBJ whole genome shotgun (WGS) entry which is preliminary data.</text>
</comment>